<dbReference type="RefSeq" id="WP_120517696.1">
    <property type="nucleotide sequence ID" value="NZ_QXZY01000009.1"/>
</dbReference>
<gene>
    <name evidence="2" type="ORF">EG028_16045</name>
</gene>
<dbReference type="Proteomes" id="UP000279089">
    <property type="component" value="Unassembled WGS sequence"/>
</dbReference>
<feature type="domain" description="VOC" evidence="1">
    <location>
        <begin position="2"/>
        <end position="118"/>
    </location>
</feature>
<dbReference type="SUPFAM" id="SSF54593">
    <property type="entry name" value="Glyoxalase/Bleomycin resistance protein/Dihydroxybiphenyl dioxygenase"/>
    <property type="match status" value="1"/>
</dbReference>
<evidence type="ECO:0000313" key="2">
    <source>
        <dbReference type="EMBL" id="RPD40163.1"/>
    </source>
</evidence>
<evidence type="ECO:0000313" key="3">
    <source>
        <dbReference type="Proteomes" id="UP000279089"/>
    </source>
</evidence>
<dbReference type="Pfam" id="PF00903">
    <property type="entry name" value="Glyoxalase"/>
    <property type="match status" value="1"/>
</dbReference>
<dbReference type="InterPro" id="IPR037523">
    <property type="entry name" value="VOC_core"/>
</dbReference>
<keyword evidence="3" id="KW-1185">Reference proteome</keyword>
<dbReference type="AlphaFoldDB" id="A0A3N4MXN1"/>
<organism evidence="2 3">
    <name type="scientific">Chitinophaga barathri</name>
    <dbReference type="NCBI Taxonomy" id="1647451"/>
    <lineage>
        <taxon>Bacteria</taxon>
        <taxon>Pseudomonadati</taxon>
        <taxon>Bacteroidota</taxon>
        <taxon>Chitinophagia</taxon>
        <taxon>Chitinophagales</taxon>
        <taxon>Chitinophagaceae</taxon>
        <taxon>Chitinophaga</taxon>
    </lineage>
</organism>
<dbReference type="OrthoDB" id="66829at2"/>
<dbReference type="PROSITE" id="PS51819">
    <property type="entry name" value="VOC"/>
    <property type="match status" value="1"/>
</dbReference>
<dbReference type="EMBL" id="RMBX01000008">
    <property type="protein sequence ID" value="RPD40163.1"/>
    <property type="molecule type" value="Genomic_DNA"/>
</dbReference>
<accession>A0A3N4MXN1</accession>
<reference evidence="3" key="1">
    <citation type="submission" date="2018-11" db="EMBL/GenBank/DDBJ databases">
        <title>Chitinophaga lutea sp.nov., isolate from arsenic contaminated soil.</title>
        <authorList>
            <person name="Zong Y."/>
        </authorList>
    </citation>
    <scope>NUCLEOTIDE SEQUENCE [LARGE SCALE GENOMIC DNA]</scope>
    <source>
        <strain evidence="3">YLT18</strain>
    </source>
</reference>
<dbReference type="InterPro" id="IPR004360">
    <property type="entry name" value="Glyas_Fos-R_dOase_dom"/>
</dbReference>
<name>A0A3N4MXN1_9BACT</name>
<comment type="caution">
    <text evidence="2">The sequence shown here is derived from an EMBL/GenBank/DDBJ whole genome shotgun (WGS) entry which is preliminary data.</text>
</comment>
<sequence>MKINSLRPLLRTLDMDGTIAFYTGILGFTLAAKNDDWGWASLYKDEVSIMLGKPNEHWPFDKPSFTGSFYFNVDNVDELWEQVKDKTTVCYHIENFEWQMREFGIYDNNGYLLQFGQDITP</sequence>
<evidence type="ECO:0000259" key="1">
    <source>
        <dbReference type="PROSITE" id="PS51819"/>
    </source>
</evidence>
<dbReference type="InterPro" id="IPR029068">
    <property type="entry name" value="Glyas_Bleomycin-R_OHBP_Dase"/>
</dbReference>
<protein>
    <submittedName>
        <fullName evidence="2">Bleomycin resistance family protein</fullName>
    </submittedName>
</protein>
<dbReference type="Gene3D" id="3.10.180.10">
    <property type="entry name" value="2,3-Dihydroxybiphenyl 1,2-Dioxygenase, domain 1"/>
    <property type="match status" value="1"/>
</dbReference>
<proteinExistence type="predicted"/>